<dbReference type="InterPro" id="IPR058649">
    <property type="entry name" value="CzcB_C"/>
</dbReference>
<dbReference type="Gene3D" id="3.10.450.50">
    <property type="match status" value="1"/>
</dbReference>
<feature type="domain" description="CzcB-like C-terminal circularly permuted SH3-like" evidence="1">
    <location>
        <begin position="16"/>
        <end position="75"/>
    </location>
</feature>
<proteinExistence type="predicted"/>
<dbReference type="Proteomes" id="UP001596513">
    <property type="component" value="Unassembled WGS sequence"/>
</dbReference>
<gene>
    <name evidence="2" type="ORF">ACFQT0_27085</name>
</gene>
<dbReference type="EMBL" id="JBHTEK010000003">
    <property type="protein sequence ID" value="MFC7670635.1"/>
    <property type="molecule type" value="Genomic_DNA"/>
</dbReference>
<sequence>MNVQVVGQTGGGKPQLTVPTSAITDLNGKPVVFVHTEPERFKIRYVQPGAASGEQTVLVQGQVNENDRVVTTGTYQAQVHLPQSVIPSPFLTMRRFLFALLAVPVLSAPALAQTTAPAAGTAPAVSADEAAVRAVLKQYQQAVQKLDTTGTTRLFVANSVVLESGSREGTYARYRDHHLGPELKEFSSFTYSDYKADVTVDGSYAFATESYTYAIGLKKGPKDIAVPAPIKRRGVATSVLRKNAAGQWQFVSNHNSARK</sequence>
<evidence type="ECO:0000313" key="3">
    <source>
        <dbReference type="Proteomes" id="UP001596513"/>
    </source>
</evidence>
<keyword evidence="3" id="KW-1185">Reference proteome</keyword>
<comment type="caution">
    <text evidence="2">The sequence shown here is derived from an EMBL/GenBank/DDBJ whole genome shotgun (WGS) entry which is preliminary data.</text>
</comment>
<evidence type="ECO:0000259" key="1">
    <source>
        <dbReference type="Pfam" id="PF25975"/>
    </source>
</evidence>
<evidence type="ECO:0000313" key="2">
    <source>
        <dbReference type="EMBL" id="MFC7670635.1"/>
    </source>
</evidence>
<accession>A0ABW2UB49</accession>
<dbReference type="RefSeq" id="WP_380206434.1">
    <property type="nucleotide sequence ID" value="NZ_JBHTEK010000003.1"/>
</dbReference>
<dbReference type="Gene3D" id="2.40.420.20">
    <property type="match status" value="1"/>
</dbReference>
<name>A0ABW2UB49_9BACT</name>
<dbReference type="InterPro" id="IPR032710">
    <property type="entry name" value="NTF2-like_dom_sf"/>
</dbReference>
<protein>
    <submittedName>
        <fullName evidence="2">Nuclear transport factor 2 family protein</fullName>
    </submittedName>
</protein>
<organism evidence="2 3">
    <name type="scientific">Hymenobacter humi</name>
    <dbReference type="NCBI Taxonomy" id="1411620"/>
    <lineage>
        <taxon>Bacteria</taxon>
        <taxon>Pseudomonadati</taxon>
        <taxon>Bacteroidota</taxon>
        <taxon>Cytophagia</taxon>
        <taxon>Cytophagales</taxon>
        <taxon>Hymenobacteraceae</taxon>
        <taxon>Hymenobacter</taxon>
    </lineage>
</organism>
<dbReference type="SUPFAM" id="SSF54427">
    <property type="entry name" value="NTF2-like"/>
    <property type="match status" value="1"/>
</dbReference>
<dbReference type="Pfam" id="PF25975">
    <property type="entry name" value="CzcB_C"/>
    <property type="match status" value="1"/>
</dbReference>
<reference evidence="3" key="1">
    <citation type="journal article" date="2019" name="Int. J. Syst. Evol. Microbiol.">
        <title>The Global Catalogue of Microorganisms (GCM) 10K type strain sequencing project: providing services to taxonomists for standard genome sequencing and annotation.</title>
        <authorList>
            <consortium name="The Broad Institute Genomics Platform"/>
            <consortium name="The Broad Institute Genome Sequencing Center for Infectious Disease"/>
            <person name="Wu L."/>
            <person name="Ma J."/>
        </authorList>
    </citation>
    <scope>NUCLEOTIDE SEQUENCE [LARGE SCALE GENOMIC DNA]</scope>
    <source>
        <strain evidence="3">JCM 19635</strain>
    </source>
</reference>